<reference evidence="6 7" key="1">
    <citation type="journal article" date="2020" name="Genome Biol. Evol.">
        <title>Comparative genomics of strictly vertically transmitted, feminizing microsporidia endosymbionts of amphipod crustaceans.</title>
        <authorList>
            <person name="Cormier A."/>
            <person name="Chebbi M.A."/>
            <person name="Giraud I."/>
            <person name="Wattier R."/>
            <person name="Teixeira M."/>
            <person name="Gilbert C."/>
            <person name="Rigaud T."/>
            <person name="Cordaux R."/>
        </authorList>
    </citation>
    <scope>NUCLEOTIDE SEQUENCE [LARGE SCALE GENOMIC DNA]</scope>
    <source>
        <strain evidence="6 7">Ou3-Ou53</strain>
    </source>
</reference>
<gene>
    <name evidence="6" type="ORF">NGRA_1529</name>
</gene>
<organism evidence="6 7">
    <name type="scientific">Nosema granulosis</name>
    <dbReference type="NCBI Taxonomy" id="83296"/>
    <lineage>
        <taxon>Eukaryota</taxon>
        <taxon>Fungi</taxon>
        <taxon>Fungi incertae sedis</taxon>
        <taxon>Microsporidia</taxon>
        <taxon>Nosematidae</taxon>
        <taxon>Nosema</taxon>
    </lineage>
</organism>
<keyword evidence="3 4" id="KW-0808">Transferase</keyword>
<dbReference type="GO" id="GO:0006506">
    <property type="term" value="P:GPI anchor biosynthetic process"/>
    <property type="evidence" value="ECO:0007669"/>
    <property type="project" value="TreeGrafter"/>
</dbReference>
<feature type="domain" description="Glycosyltransferase 2-like" evidence="5">
    <location>
        <begin position="4"/>
        <end position="168"/>
    </location>
</feature>
<proteinExistence type="inferred from homology"/>
<keyword evidence="4" id="KW-0256">Endoplasmic reticulum</keyword>
<dbReference type="Proteomes" id="UP000740883">
    <property type="component" value="Unassembled WGS sequence"/>
</dbReference>
<dbReference type="PANTHER" id="PTHR43398">
    <property type="entry name" value="DOLICHOL-PHOSPHATE MANNOSYLTRANSFERASE SUBUNIT 1"/>
    <property type="match status" value="1"/>
</dbReference>
<evidence type="ECO:0000259" key="5">
    <source>
        <dbReference type="Pfam" id="PF00535"/>
    </source>
</evidence>
<comment type="subunit">
    <text evidence="4">Component of the dolichol-phosphate mannose (DPM) synthase complex.</text>
</comment>
<comment type="similarity">
    <text evidence="1 4">Belongs to the glycosyltransferase 2 family.</text>
</comment>
<dbReference type="InterPro" id="IPR029044">
    <property type="entry name" value="Nucleotide-diphossugar_trans"/>
</dbReference>
<dbReference type="GO" id="GO:0005789">
    <property type="term" value="C:endoplasmic reticulum membrane"/>
    <property type="evidence" value="ECO:0007669"/>
    <property type="project" value="TreeGrafter"/>
</dbReference>
<evidence type="ECO:0000313" key="6">
    <source>
        <dbReference type="EMBL" id="KAF9763077.1"/>
    </source>
</evidence>
<dbReference type="GO" id="GO:0035269">
    <property type="term" value="P:protein O-linked glycosylation via mannose"/>
    <property type="evidence" value="ECO:0007669"/>
    <property type="project" value="TreeGrafter"/>
</dbReference>
<dbReference type="SUPFAM" id="SSF53448">
    <property type="entry name" value="Nucleotide-diphospho-sugar transferases"/>
    <property type="match status" value="1"/>
</dbReference>
<dbReference type="PANTHER" id="PTHR43398:SF1">
    <property type="entry name" value="DOLICHOL-PHOSPHATE MANNOSYLTRANSFERASE SUBUNIT 1"/>
    <property type="match status" value="1"/>
</dbReference>
<comment type="catalytic activity">
    <reaction evidence="4">
        <text>a di-trans,poly-cis-dolichyl phosphate + GDP-alpha-D-mannose = a di-trans,poly-cis-dolichyl beta-D-mannosyl phosphate + GDP</text>
        <dbReference type="Rhea" id="RHEA:21184"/>
        <dbReference type="Rhea" id="RHEA-COMP:19498"/>
        <dbReference type="Rhea" id="RHEA-COMP:19501"/>
        <dbReference type="ChEBI" id="CHEBI:57527"/>
        <dbReference type="ChEBI" id="CHEBI:57683"/>
        <dbReference type="ChEBI" id="CHEBI:58189"/>
        <dbReference type="ChEBI" id="CHEBI:58211"/>
    </reaction>
</comment>
<protein>
    <recommendedName>
        <fullName evidence="4">Dolichol-phosphate mannosyltransferase subunit 1</fullName>
        <ecNumber evidence="4">2.4.1.83</ecNumber>
    </recommendedName>
</protein>
<name>A0A9P6KZA0_9MICR</name>
<evidence type="ECO:0000256" key="4">
    <source>
        <dbReference type="RuleBase" id="RU365083"/>
    </source>
</evidence>
<dbReference type="Gene3D" id="3.90.550.10">
    <property type="entry name" value="Spore Coat Polysaccharide Biosynthesis Protein SpsA, Chain A"/>
    <property type="match status" value="1"/>
</dbReference>
<dbReference type="CDD" id="cd06442">
    <property type="entry name" value="DPM1_like"/>
    <property type="match status" value="1"/>
</dbReference>
<dbReference type="InterPro" id="IPR001173">
    <property type="entry name" value="Glyco_trans_2-like"/>
</dbReference>
<evidence type="ECO:0000256" key="3">
    <source>
        <dbReference type="ARBA" id="ARBA00022679"/>
    </source>
</evidence>
<dbReference type="GO" id="GO:0006488">
    <property type="term" value="P:dolichol-linked oligosaccharide biosynthetic process"/>
    <property type="evidence" value="ECO:0007669"/>
    <property type="project" value="TreeGrafter"/>
</dbReference>
<dbReference type="FunFam" id="3.90.550.10:FF:000122">
    <property type="entry name" value="Dolichol-phosphate mannosyltransferase subunit 1"/>
    <property type="match status" value="1"/>
</dbReference>
<dbReference type="Pfam" id="PF00535">
    <property type="entry name" value="Glycos_transf_2"/>
    <property type="match status" value="1"/>
</dbReference>
<comment type="caution">
    <text evidence="6">The sequence shown here is derived from an EMBL/GenBank/DDBJ whole genome shotgun (WGS) entry which is preliminary data.</text>
</comment>
<dbReference type="EC" id="2.4.1.83" evidence="4"/>
<keyword evidence="7" id="KW-1185">Reference proteome</keyword>
<evidence type="ECO:0000313" key="7">
    <source>
        <dbReference type="Proteomes" id="UP000740883"/>
    </source>
</evidence>
<dbReference type="InterPro" id="IPR039528">
    <property type="entry name" value="DPM1-like"/>
</dbReference>
<evidence type="ECO:0000256" key="2">
    <source>
        <dbReference type="ARBA" id="ARBA00022676"/>
    </source>
</evidence>
<dbReference type="OrthoDB" id="2603at2759"/>
<dbReference type="EMBL" id="SBJO01000103">
    <property type="protein sequence ID" value="KAF9763077.1"/>
    <property type="molecule type" value="Genomic_DNA"/>
</dbReference>
<comment type="pathway">
    <text evidence="4">Protein modification; protein glycosylation.</text>
</comment>
<sequence>MYNIIIPTYNEKENITILLKMISKCMNEIKKEYKILVVDDGSPDGTLKEVIKLNLPNVITLERKAKLGLGTAYKFALEQCQYPFTIIMDADLSHDPVYIKDMIRIQEDKDADIVSGTRYSNGGVFGWSFFRKLVSRGANNVASLILNLECSDLTGSYRLYKTDVLRRLLDSSISEGYSIQMELICRAESEDLKIYETPIIFYERDNGASKLDKYEFIHFVYVVLKLFVYV</sequence>
<dbReference type="GO" id="GO:0004582">
    <property type="term" value="F:dolichyl-phosphate beta-D-mannosyltransferase activity"/>
    <property type="evidence" value="ECO:0007669"/>
    <property type="project" value="UniProtKB-UniRule"/>
</dbReference>
<accession>A0A9P6KZA0</accession>
<comment type="function">
    <text evidence="4">Transfers mannose from GDP-mannose to dolichol monophosphate to form dolichol phosphate mannose (Dol-P-Man) which is the mannosyl donor in pathways leading to N-glycosylation, glycosyl phosphatidylinositol membrane anchoring, and O-mannosylation of proteins.</text>
</comment>
<evidence type="ECO:0000256" key="1">
    <source>
        <dbReference type="ARBA" id="ARBA00006739"/>
    </source>
</evidence>
<keyword evidence="2 4" id="KW-0328">Glycosyltransferase</keyword>
<dbReference type="AlphaFoldDB" id="A0A9P6KZA0"/>
<comment type="subcellular location">
    <subcellularLocation>
        <location evidence="4">Endoplasmic reticulum</location>
    </subcellularLocation>
</comment>